<dbReference type="PANTHER" id="PTHR43856:SF1">
    <property type="entry name" value="MITOCHONDRIAL CARDIOLIPIN HYDROLASE"/>
    <property type="match status" value="1"/>
</dbReference>
<evidence type="ECO:0000256" key="4">
    <source>
        <dbReference type="ARBA" id="ARBA00022801"/>
    </source>
</evidence>
<dbReference type="PANTHER" id="PTHR43856">
    <property type="entry name" value="CARDIOLIPIN HYDROLASE"/>
    <property type="match status" value="1"/>
</dbReference>
<dbReference type="EC" id="3.1.4.4" evidence="3"/>
<keyword evidence="4" id="KW-0378">Hydrolase</keyword>
<organism evidence="9 10">
    <name type="scientific">Herminiimonas aquatilis</name>
    <dbReference type="NCBI Taxonomy" id="345342"/>
    <lineage>
        <taxon>Bacteria</taxon>
        <taxon>Pseudomonadati</taxon>
        <taxon>Pseudomonadota</taxon>
        <taxon>Betaproteobacteria</taxon>
        <taxon>Burkholderiales</taxon>
        <taxon>Oxalobacteraceae</taxon>
        <taxon>Herminiimonas</taxon>
    </lineage>
</organism>
<dbReference type="EMBL" id="JBHTCC010000001">
    <property type="protein sequence ID" value="MFC7297900.1"/>
    <property type="molecule type" value="Genomic_DNA"/>
</dbReference>
<evidence type="ECO:0000256" key="2">
    <source>
        <dbReference type="ARBA" id="ARBA00008664"/>
    </source>
</evidence>
<comment type="caution">
    <text evidence="9">The sequence shown here is derived from an EMBL/GenBank/DDBJ whole genome shotgun (WGS) entry which is preliminary data.</text>
</comment>
<comment type="catalytic activity">
    <reaction evidence="1">
        <text>a 1,2-diacyl-sn-glycero-3-phosphocholine + H2O = a 1,2-diacyl-sn-glycero-3-phosphate + choline + H(+)</text>
        <dbReference type="Rhea" id="RHEA:14445"/>
        <dbReference type="ChEBI" id="CHEBI:15354"/>
        <dbReference type="ChEBI" id="CHEBI:15377"/>
        <dbReference type="ChEBI" id="CHEBI:15378"/>
        <dbReference type="ChEBI" id="CHEBI:57643"/>
        <dbReference type="ChEBI" id="CHEBI:58608"/>
        <dbReference type="EC" id="3.1.4.4"/>
    </reaction>
</comment>
<dbReference type="PROSITE" id="PS50035">
    <property type="entry name" value="PLD"/>
    <property type="match status" value="1"/>
</dbReference>
<evidence type="ECO:0000256" key="6">
    <source>
        <dbReference type="ARBA" id="ARBA00023098"/>
    </source>
</evidence>
<reference evidence="10" key="1">
    <citation type="journal article" date="2019" name="Int. J. Syst. Evol. Microbiol.">
        <title>The Global Catalogue of Microorganisms (GCM) 10K type strain sequencing project: providing services to taxonomists for standard genome sequencing and annotation.</title>
        <authorList>
            <consortium name="The Broad Institute Genomics Platform"/>
            <consortium name="The Broad Institute Genome Sequencing Center for Infectious Disease"/>
            <person name="Wu L."/>
            <person name="Ma J."/>
        </authorList>
    </citation>
    <scope>NUCLEOTIDE SEQUENCE [LARGE SCALE GENOMIC DNA]</scope>
    <source>
        <strain evidence="10">CCUG 36956</strain>
    </source>
</reference>
<dbReference type="Pfam" id="PF13091">
    <property type="entry name" value="PLDc_2"/>
    <property type="match status" value="1"/>
</dbReference>
<accession>A0ABW2J4M8</accession>
<evidence type="ECO:0000313" key="9">
    <source>
        <dbReference type="EMBL" id="MFC7297900.1"/>
    </source>
</evidence>
<dbReference type="InterPro" id="IPR025202">
    <property type="entry name" value="PLD-like_dom"/>
</dbReference>
<dbReference type="Gene3D" id="3.30.870.10">
    <property type="entry name" value="Endonuclease Chain A"/>
    <property type="match status" value="1"/>
</dbReference>
<keyword evidence="6" id="KW-0443">Lipid metabolism</keyword>
<dbReference type="Proteomes" id="UP001596379">
    <property type="component" value="Unassembled WGS sequence"/>
</dbReference>
<dbReference type="RefSeq" id="WP_382233023.1">
    <property type="nucleotide sequence ID" value="NZ_JBHTCC010000001.1"/>
</dbReference>
<dbReference type="InterPro" id="IPR001736">
    <property type="entry name" value="PLipase_D/transphosphatidylase"/>
</dbReference>
<evidence type="ECO:0000256" key="3">
    <source>
        <dbReference type="ARBA" id="ARBA00012027"/>
    </source>
</evidence>
<keyword evidence="7" id="KW-0732">Signal</keyword>
<evidence type="ECO:0000256" key="7">
    <source>
        <dbReference type="SAM" id="SignalP"/>
    </source>
</evidence>
<feature type="domain" description="PLD phosphodiesterase" evidence="8">
    <location>
        <begin position="122"/>
        <end position="149"/>
    </location>
</feature>
<sequence>MTKIFVVICLWFSTGAFADTSSLLGDFNSALQSKSGQIETAFSPDGDAEKLVIKVIDNSELRLRVAAYSFTSANIVRALIKAKRRGVDVEVLVDEKANKGKANQAALNLLVNSEIPTKTISRYAIHHDKYLISDGMNVQTGSFNYSAAAAKSNSENVIVIWNRNEVAASYEKHWNSRWSQGAPYKSIY</sequence>
<keyword evidence="5" id="KW-0442">Lipid degradation</keyword>
<dbReference type="SUPFAM" id="SSF56024">
    <property type="entry name" value="Phospholipase D/nuclease"/>
    <property type="match status" value="1"/>
</dbReference>
<evidence type="ECO:0000256" key="5">
    <source>
        <dbReference type="ARBA" id="ARBA00022963"/>
    </source>
</evidence>
<evidence type="ECO:0000256" key="1">
    <source>
        <dbReference type="ARBA" id="ARBA00000798"/>
    </source>
</evidence>
<evidence type="ECO:0000259" key="8">
    <source>
        <dbReference type="PROSITE" id="PS50035"/>
    </source>
</evidence>
<keyword evidence="10" id="KW-1185">Reference proteome</keyword>
<feature type="chain" id="PRO_5046635969" description="phospholipase D" evidence="7">
    <location>
        <begin position="19"/>
        <end position="188"/>
    </location>
</feature>
<name>A0ABW2J4M8_9BURK</name>
<dbReference type="InterPro" id="IPR051406">
    <property type="entry name" value="PLD_domain"/>
</dbReference>
<proteinExistence type="inferred from homology"/>
<evidence type="ECO:0000313" key="10">
    <source>
        <dbReference type="Proteomes" id="UP001596379"/>
    </source>
</evidence>
<dbReference type="CDD" id="cd09170">
    <property type="entry name" value="PLDc_Nuc"/>
    <property type="match status" value="1"/>
</dbReference>
<comment type="similarity">
    <text evidence="2">Belongs to the phospholipase D family.</text>
</comment>
<protein>
    <recommendedName>
        <fullName evidence="3">phospholipase D</fullName>
        <ecNumber evidence="3">3.1.4.4</ecNumber>
    </recommendedName>
</protein>
<gene>
    <name evidence="9" type="ORF">ACFQO0_05590</name>
</gene>
<feature type="signal peptide" evidence="7">
    <location>
        <begin position="1"/>
        <end position="18"/>
    </location>
</feature>